<organism evidence="2 3">
    <name type="scientific">Scytalidium lignicola</name>
    <name type="common">Hyphomycete</name>
    <dbReference type="NCBI Taxonomy" id="5539"/>
    <lineage>
        <taxon>Eukaryota</taxon>
        <taxon>Fungi</taxon>
        <taxon>Dikarya</taxon>
        <taxon>Ascomycota</taxon>
        <taxon>Pezizomycotina</taxon>
        <taxon>Leotiomycetes</taxon>
        <taxon>Leotiomycetes incertae sedis</taxon>
        <taxon>Scytalidium</taxon>
    </lineage>
</organism>
<dbReference type="InterPro" id="IPR057193">
    <property type="entry name" value="DUF7871"/>
</dbReference>
<proteinExistence type="predicted"/>
<evidence type="ECO:0000313" key="3">
    <source>
        <dbReference type="Proteomes" id="UP000258309"/>
    </source>
</evidence>
<reference evidence="2 3" key="1">
    <citation type="submission" date="2018-05" db="EMBL/GenBank/DDBJ databases">
        <title>Draft genome sequence of Scytalidium lignicola DSM 105466, a ubiquitous saprotrophic fungus.</title>
        <authorList>
            <person name="Buettner E."/>
            <person name="Gebauer A.M."/>
            <person name="Hofrichter M."/>
            <person name="Liers C."/>
            <person name="Kellner H."/>
        </authorList>
    </citation>
    <scope>NUCLEOTIDE SEQUENCE [LARGE SCALE GENOMIC DNA]</scope>
    <source>
        <strain evidence="2 3">DSM 105466</strain>
    </source>
</reference>
<gene>
    <name evidence="2" type="ORF">B7463_g35</name>
</gene>
<evidence type="ECO:0000313" key="2">
    <source>
        <dbReference type="EMBL" id="RFU36288.1"/>
    </source>
</evidence>
<name>A0A3E2HSD6_SCYLI</name>
<sequence>MAVASSTCCGKSGEGCVCATQAKCSCGQKNALHCTCNKAETENKIAGPRCSCRARPAGQCTCDRAGTENATPTGPTCSCGARPADACSCEKAADGGLYPHETDFTTQA</sequence>
<dbReference type="Pfam" id="PF25277">
    <property type="entry name" value="DUF7871"/>
    <property type="match status" value="1"/>
</dbReference>
<keyword evidence="3" id="KW-1185">Reference proteome</keyword>
<dbReference type="PANTHER" id="PTHR40620:SF1">
    <property type="entry name" value="RESISTANCE PROTEIN CRD2, PUTATIVE (AFU_ORTHOLOGUE AFUA_4G04318)-RELATED"/>
    <property type="match status" value="1"/>
</dbReference>
<dbReference type="OMA" id="CTCEKAT"/>
<protein>
    <recommendedName>
        <fullName evidence="1">DUF7871 domain-containing protein</fullName>
    </recommendedName>
</protein>
<feature type="domain" description="DUF7871" evidence="1">
    <location>
        <begin position="4"/>
        <end position="107"/>
    </location>
</feature>
<dbReference type="OrthoDB" id="4140664at2759"/>
<dbReference type="Proteomes" id="UP000258309">
    <property type="component" value="Unassembled WGS sequence"/>
</dbReference>
<dbReference type="AlphaFoldDB" id="A0A3E2HSD6"/>
<comment type="caution">
    <text evidence="2">The sequence shown here is derived from an EMBL/GenBank/DDBJ whole genome shotgun (WGS) entry which is preliminary data.</text>
</comment>
<accession>A0A3E2HSD6</accession>
<dbReference type="EMBL" id="NCSJ02000001">
    <property type="protein sequence ID" value="RFU36288.1"/>
    <property type="molecule type" value="Genomic_DNA"/>
</dbReference>
<feature type="non-terminal residue" evidence="2">
    <location>
        <position position="108"/>
    </location>
</feature>
<dbReference type="PANTHER" id="PTHR40620">
    <property type="entry name" value="RESISTANCE PROTEIN CRD2, PUTATIVE (AFU_ORTHOLOGUE AFUA_4G04318)-RELATED"/>
    <property type="match status" value="1"/>
</dbReference>
<feature type="non-terminal residue" evidence="2">
    <location>
        <position position="1"/>
    </location>
</feature>
<evidence type="ECO:0000259" key="1">
    <source>
        <dbReference type="Pfam" id="PF25277"/>
    </source>
</evidence>